<gene>
    <name evidence="2" type="ordered locus">STAUR_2521</name>
</gene>
<keyword evidence="3" id="KW-1185">Reference proteome</keyword>
<dbReference type="eggNOG" id="ENOG5031D38">
    <property type="taxonomic scope" value="Bacteria"/>
</dbReference>
<dbReference type="KEGG" id="sur:STAUR_2521"/>
<protein>
    <submittedName>
        <fullName evidence="2">Conserved uncharacterized protein</fullName>
    </submittedName>
</protein>
<evidence type="ECO:0000313" key="2">
    <source>
        <dbReference type="EMBL" id="ADO70325.1"/>
    </source>
</evidence>
<evidence type="ECO:0000313" key="3">
    <source>
        <dbReference type="Proteomes" id="UP000001351"/>
    </source>
</evidence>
<dbReference type="EMBL" id="CP002271">
    <property type="protein sequence ID" value="ADO70325.1"/>
    <property type="molecule type" value="Genomic_DNA"/>
</dbReference>
<feature type="compositionally biased region" description="Basic and acidic residues" evidence="1">
    <location>
        <begin position="111"/>
        <end position="129"/>
    </location>
</feature>
<name>E3FHQ3_STIAD</name>
<proteinExistence type="predicted"/>
<dbReference type="Proteomes" id="UP000001351">
    <property type="component" value="Chromosome"/>
</dbReference>
<feature type="region of interest" description="Disordered" evidence="1">
    <location>
        <begin position="84"/>
        <end position="129"/>
    </location>
</feature>
<accession>E3FHQ3</accession>
<dbReference type="STRING" id="378806.STAUR_2521"/>
<reference evidence="2 3" key="1">
    <citation type="journal article" date="2011" name="Mol. Biol. Evol.">
        <title>Comparative genomic analysis of fruiting body formation in Myxococcales.</title>
        <authorList>
            <person name="Huntley S."/>
            <person name="Hamann N."/>
            <person name="Wegener-Feldbrugge S."/>
            <person name="Treuner-Lange A."/>
            <person name="Kube M."/>
            <person name="Reinhardt R."/>
            <person name="Klages S."/>
            <person name="Muller R."/>
            <person name="Ronning C.M."/>
            <person name="Nierman W.C."/>
            <person name="Sogaard-Andersen L."/>
        </authorList>
    </citation>
    <scope>NUCLEOTIDE SEQUENCE [LARGE SCALE GENOMIC DNA]</scope>
    <source>
        <strain evidence="2 3">DW4/3-1</strain>
    </source>
</reference>
<organism evidence="2 3">
    <name type="scientific">Stigmatella aurantiaca (strain DW4/3-1)</name>
    <dbReference type="NCBI Taxonomy" id="378806"/>
    <lineage>
        <taxon>Bacteria</taxon>
        <taxon>Pseudomonadati</taxon>
        <taxon>Myxococcota</taxon>
        <taxon>Myxococcia</taxon>
        <taxon>Myxococcales</taxon>
        <taxon>Cystobacterineae</taxon>
        <taxon>Archangiaceae</taxon>
        <taxon>Stigmatella</taxon>
    </lineage>
</organism>
<dbReference type="HOGENOM" id="CLU_1947533_0_0_7"/>
<dbReference type="AlphaFoldDB" id="E3FHQ3"/>
<sequence length="129" mass="14888">MRLTMDNSYLVRLKAYDARRGHVLRRYTYAGIKFQEERGWYRVEKPVADYLRTVHQLPGDTYSPLAFDVCTEAEAKALDFTEADEARVKRSANDELKLSAARPTGTLTTEDLPKASEEKDTRRGKREKD</sequence>
<feature type="compositionally biased region" description="Basic and acidic residues" evidence="1">
    <location>
        <begin position="84"/>
        <end position="97"/>
    </location>
</feature>
<evidence type="ECO:0000256" key="1">
    <source>
        <dbReference type="SAM" id="MobiDB-lite"/>
    </source>
</evidence>